<dbReference type="AlphaFoldDB" id="A0AA90N7A9"/>
<dbReference type="GO" id="GO:0046872">
    <property type="term" value="F:metal ion binding"/>
    <property type="evidence" value="ECO:0007669"/>
    <property type="project" value="UniProtKB-KW"/>
</dbReference>
<keyword evidence="2" id="KW-0456">Lyase</keyword>
<dbReference type="Proteomes" id="UP001178281">
    <property type="component" value="Unassembled WGS sequence"/>
</dbReference>
<keyword evidence="4" id="KW-1185">Reference proteome</keyword>
<dbReference type="CDD" id="cd03416">
    <property type="entry name" value="CbiX_SirB_N"/>
    <property type="match status" value="1"/>
</dbReference>
<accession>A0AA90N7A9</accession>
<dbReference type="InterPro" id="IPR050963">
    <property type="entry name" value="Sirohydro_Cobaltochel/CbiX"/>
</dbReference>
<reference evidence="3" key="1">
    <citation type="submission" date="2023-08" db="EMBL/GenBank/DDBJ databases">
        <title>The draft genome of Tsukamurella strandjordii strain 050030.</title>
        <authorList>
            <person name="Zhao F."/>
            <person name="Feng Y."/>
            <person name="Zong Z."/>
        </authorList>
    </citation>
    <scope>NUCLEOTIDE SEQUENCE</scope>
    <source>
        <strain evidence="3">050030</strain>
    </source>
</reference>
<dbReference type="Gene3D" id="3.40.50.1400">
    <property type="match status" value="2"/>
</dbReference>
<dbReference type="Pfam" id="PF01903">
    <property type="entry name" value="CbiX"/>
    <property type="match status" value="1"/>
</dbReference>
<proteinExistence type="predicted"/>
<gene>
    <name evidence="3" type="ORF">Q7X28_00055</name>
</gene>
<dbReference type="InterPro" id="IPR002762">
    <property type="entry name" value="CbiX-like"/>
</dbReference>
<evidence type="ECO:0000256" key="1">
    <source>
        <dbReference type="ARBA" id="ARBA00022723"/>
    </source>
</evidence>
<name>A0AA90N7A9_9ACTN</name>
<keyword evidence="1" id="KW-0479">Metal-binding</keyword>
<dbReference type="SUPFAM" id="SSF53800">
    <property type="entry name" value="Chelatase"/>
    <property type="match status" value="1"/>
</dbReference>
<evidence type="ECO:0000256" key="2">
    <source>
        <dbReference type="ARBA" id="ARBA00023239"/>
    </source>
</evidence>
<dbReference type="PANTHER" id="PTHR33542:SF5">
    <property type="entry name" value="FERROCHELATASE CHE1"/>
    <property type="match status" value="1"/>
</dbReference>
<comment type="caution">
    <text evidence="3">The sequence shown here is derived from an EMBL/GenBank/DDBJ whole genome shotgun (WGS) entry which is preliminary data.</text>
</comment>
<evidence type="ECO:0000313" key="3">
    <source>
        <dbReference type="EMBL" id="MDP0396303.1"/>
    </source>
</evidence>
<dbReference type="GO" id="GO:0016829">
    <property type="term" value="F:lyase activity"/>
    <property type="evidence" value="ECO:0007669"/>
    <property type="project" value="UniProtKB-KW"/>
</dbReference>
<organism evidence="3 4">
    <name type="scientific">Tsukamurella strandjordii</name>
    <dbReference type="NCBI Taxonomy" id="147577"/>
    <lineage>
        <taxon>Bacteria</taxon>
        <taxon>Bacillati</taxon>
        <taxon>Actinomycetota</taxon>
        <taxon>Actinomycetes</taxon>
        <taxon>Mycobacteriales</taxon>
        <taxon>Tsukamurellaceae</taxon>
        <taxon>Tsukamurella</taxon>
    </lineage>
</organism>
<dbReference type="PANTHER" id="PTHR33542">
    <property type="entry name" value="SIROHYDROCHLORIN FERROCHELATASE, CHLOROPLASTIC"/>
    <property type="match status" value="1"/>
</dbReference>
<evidence type="ECO:0000313" key="4">
    <source>
        <dbReference type="Proteomes" id="UP001178281"/>
    </source>
</evidence>
<protein>
    <submittedName>
        <fullName evidence="3">CbiX/SirB N-terminal domain-containing protein</fullName>
    </submittedName>
</protein>
<sequence length="228" mass="23464">MAALTEPPRRILVAHGTRSAPGVALIRALAEAVAARTGPLDVAFVDVLGPSPSDLLAESDRPTVLMPCFLAAGYHVHTDVPAHIADSGHPAAVLTAPLGPDPALVGALLRRLREAGWQPGDRVVLGSTGSSDPRARDDVRAMAALLGDRIGDDVPAGFLAAGSPTVAAEVARVREPGRRLFLAAYQLADGLFHARLAEAGADGVAAPLGLAPEVIDLIVRRFADARSG</sequence>
<dbReference type="RefSeq" id="WP_305109906.1">
    <property type="nucleotide sequence ID" value="NZ_JAUTIX010000001.1"/>
</dbReference>
<dbReference type="EMBL" id="JAUTIX010000001">
    <property type="protein sequence ID" value="MDP0396303.1"/>
    <property type="molecule type" value="Genomic_DNA"/>
</dbReference>